<name>A0A061FF04_THECC</name>
<keyword evidence="2" id="KW-1185">Reference proteome</keyword>
<accession>A0A061FF04</accession>
<dbReference type="HOGENOM" id="CLU_2799151_0_0_1"/>
<reference evidence="1 2" key="1">
    <citation type="journal article" date="2013" name="Genome Biol.">
        <title>The genome sequence of the most widely cultivated cacao type and its use to identify candidate genes regulating pod color.</title>
        <authorList>
            <person name="Motamayor J.C."/>
            <person name="Mockaitis K."/>
            <person name="Schmutz J."/>
            <person name="Haiminen N."/>
            <person name="Iii D.L."/>
            <person name="Cornejo O."/>
            <person name="Findley S.D."/>
            <person name="Zheng P."/>
            <person name="Utro F."/>
            <person name="Royaert S."/>
            <person name="Saski C."/>
            <person name="Jenkins J."/>
            <person name="Podicheti R."/>
            <person name="Zhao M."/>
            <person name="Scheffler B.E."/>
            <person name="Stack J.C."/>
            <person name="Feltus F.A."/>
            <person name="Mustiga G.M."/>
            <person name="Amores F."/>
            <person name="Phillips W."/>
            <person name="Marelli J.P."/>
            <person name="May G.D."/>
            <person name="Shapiro H."/>
            <person name="Ma J."/>
            <person name="Bustamante C.D."/>
            <person name="Schnell R.J."/>
            <person name="Main D."/>
            <person name="Gilbert D."/>
            <person name="Parida L."/>
            <person name="Kuhn D.N."/>
        </authorList>
    </citation>
    <scope>NUCLEOTIDE SEQUENCE [LARGE SCALE GENOMIC DNA]</scope>
    <source>
        <strain evidence="2">cv. Matina 1-6</strain>
    </source>
</reference>
<dbReference type="Gramene" id="EOY15626">
    <property type="protein sequence ID" value="EOY15626"/>
    <property type="gene ID" value="TCM_034629"/>
</dbReference>
<sequence>MFRQFISGCLKTNAASVGNGLVSTLRPEMLNPQLRVLFCSVIVCLPSVFSVRFDASNCCYLYFALVLF</sequence>
<dbReference type="AlphaFoldDB" id="A0A061FF04"/>
<organism evidence="1 2">
    <name type="scientific">Theobroma cacao</name>
    <name type="common">Cacao</name>
    <name type="synonym">Cocoa</name>
    <dbReference type="NCBI Taxonomy" id="3641"/>
    <lineage>
        <taxon>Eukaryota</taxon>
        <taxon>Viridiplantae</taxon>
        <taxon>Streptophyta</taxon>
        <taxon>Embryophyta</taxon>
        <taxon>Tracheophyta</taxon>
        <taxon>Spermatophyta</taxon>
        <taxon>Magnoliopsida</taxon>
        <taxon>eudicotyledons</taxon>
        <taxon>Gunneridae</taxon>
        <taxon>Pentapetalae</taxon>
        <taxon>rosids</taxon>
        <taxon>malvids</taxon>
        <taxon>Malvales</taxon>
        <taxon>Malvaceae</taxon>
        <taxon>Byttnerioideae</taxon>
        <taxon>Theobroma</taxon>
    </lineage>
</organism>
<gene>
    <name evidence="1" type="ORF">TCM_034629</name>
</gene>
<protein>
    <submittedName>
        <fullName evidence="1">Uncharacterized protein</fullName>
    </submittedName>
</protein>
<dbReference type="EMBL" id="CM001886">
    <property type="protein sequence ID" value="EOY15626.1"/>
    <property type="molecule type" value="Genomic_DNA"/>
</dbReference>
<dbReference type="Proteomes" id="UP000026915">
    <property type="component" value="Chromosome 8"/>
</dbReference>
<dbReference type="InParanoid" id="A0A061FF04"/>
<evidence type="ECO:0000313" key="2">
    <source>
        <dbReference type="Proteomes" id="UP000026915"/>
    </source>
</evidence>
<proteinExistence type="predicted"/>
<evidence type="ECO:0000313" key="1">
    <source>
        <dbReference type="EMBL" id="EOY15626.1"/>
    </source>
</evidence>